<reference evidence="1 2" key="1">
    <citation type="submission" date="2018-04" db="EMBL/GenBank/DDBJ databases">
        <authorList>
            <person name="Vogel A."/>
        </authorList>
    </citation>
    <scope>NUCLEOTIDE SEQUENCE [LARGE SCALE GENOMIC DNA]</scope>
</reference>
<name>A0A484KD82_9ASTE</name>
<dbReference type="AlphaFoldDB" id="A0A484KD82"/>
<protein>
    <submittedName>
        <fullName evidence="1">Uncharacterized protein</fullName>
    </submittedName>
</protein>
<evidence type="ECO:0000313" key="1">
    <source>
        <dbReference type="EMBL" id="VFQ61197.1"/>
    </source>
</evidence>
<dbReference type="EMBL" id="OOIL02000148">
    <property type="protein sequence ID" value="VFQ61197.1"/>
    <property type="molecule type" value="Genomic_DNA"/>
</dbReference>
<sequence>MSAMTSDLGCDCSAGFQWWWQMRLRRRRIECGGDRGTTPRDEDLRTRRERPAGVIGREHRGLAAGFCRCWSSRQGTAHRNKGVKGAATDLELPCLEWNSSLLQSLRCCPGREGCHAALARRVRRSSPVDRCWLKQEAAAAVINWFGSRDDESGCGLPYANGRR</sequence>
<accession>A0A484KD82</accession>
<organism evidence="1 2">
    <name type="scientific">Cuscuta campestris</name>
    <dbReference type="NCBI Taxonomy" id="132261"/>
    <lineage>
        <taxon>Eukaryota</taxon>
        <taxon>Viridiplantae</taxon>
        <taxon>Streptophyta</taxon>
        <taxon>Embryophyta</taxon>
        <taxon>Tracheophyta</taxon>
        <taxon>Spermatophyta</taxon>
        <taxon>Magnoliopsida</taxon>
        <taxon>eudicotyledons</taxon>
        <taxon>Gunneridae</taxon>
        <taxon>Pentapetalae</taxon>
        <taxon>asterids</taxon>
        <taxon>lamiids</taxon>
        <taxon>Solanales</taxon>
        <taxon>Convolvulaceae</taxon>
        <taxon>Cuscuteae</taxon>
        <taxon>Cuscuta</taxon>
        <taxon>Cuscuta subgen. Grammica</taxon>
        <taxon>Cuscuta sect. Cleistogrammica</taxon>
    </lineage>
</organism>
<keyword evidence="2" id="KW-1185">Reference proteome</keyword>
<evidence type="ECO:0000313" key="2">
    <source>
        <dbReference type="Proteomes" id="UP000595140"/>
    </source>
</evidence>
<proteinExistence type="predicted"/>
<dbReference type="Proteomes" id="UP000595140">
    <property type="component" value="Unassembled WGS sequence"/>
</dbReference>
<gene>
    <name evidence="1" type="ORF">CCAM_LOCUS2973</name>
</gene>